<reference evidence="2" key="1">
    <citation type="submission" date="2016-10" db="EMBL/GenBank/DDBJ databases">
        <authorList>
            <person name="Varghese N."/>
        </authorList>
    </citation>
    <scope>NUCLEOTIDE SEQUENCE [LARGE SCALE GENOMIC DNA]</scope>
    <source>
        <strain evidence="2">GAS106B</strain>
    </source>
</reference>
<gene>
    <name evidence="1" type="ORF">SAMN05443245_1122</name>
</gene>
<proteinExistence type="predicted"/>
<evidence type="ECO:0000313" key="1">
    <source>
        <dbReference type="EMBL" id="SDQ37169.1"/>
    </source>
</evidence>
<protein>
    <submittedName>
        <fullName evidence="1">Uncharacterized protein</fullName>
    </submittedName>
</protein>
<evidence type="ECO:0000313" key="2">
    <source>
        <dbReference type="Proteomes" id="UP000183487"/>
    </source>
</evidence>
<dbReference type="EMBL" id="FNKP01000001">
    <property type="protein sequence ID" value="SDQ37169.1"/>
    <property type="molecule type" value="Genomic_DNA"/>
</dbReference>
<dbReference type="AlphaFoldDB" id="A0A1H1ABZ8"/>
<keyword evidence="2" id="KW-1185">Reference proteome</keyword>
<sequence length="209" mass="21768">MRALSLRQSLRESFGNSRGNSPESSFGGPFRAAHARLAGISGNRLRLIAAGAICVGASLMTSGCTSIGAASGAAAGVASGIFTSNPAVAIGVGIAVQAATDEAVARYMKSMHKDQQDLIAALAGDMPVGETRPWSVKHTLPIENGHGEVRVIRAFGSSLALCKEFVFSVRDGDGPDAHEAWFTAAACQQDKGWKWASAEPAVERWGNLQ</sequence>
<dbReference type="Proteomes" id="UP000183487">
    <property type="component" value="Unassembled WGS sequence"/>
</dbReference>
<accession>A0A1H1ABZ8</accession>
<name>A0A1H1ABZ8_9BURK</name>
<organism evidence="1 2">
    <name type="scientific">Paraburkholderia fungorum</name>
    <dbReference type="NCBI Taxonomy" id="134537"/>
    <lineage>
        <taxon>Bacteria</taxon>
        <taxon>Pseudomonadati</taxon>
        <taxon>Pseudomonadota</taxon>
        <taxon>Betaproteobacteria</taxon>
        <taxon>Burkholderiales</taxon>
        <taxon>Burkholderiaceae</taxon>
        <taxon>Paraburkholderia</taxon>
    </lineage>
</organism>